<keyword evidence="4 9" id="KW-0819">tRNA processing</keyword>
<comment type="cofactor">
    <cofactor evidence="9">
        <name>Fe(2+)</name>
        <dbReference type="ChEBI" id="CHEBI:29033"/>
    </cofactor>
    <text evidence="9">Binds 1 Fe(2+) ion per subunit.</text>
</comment>
<proteinExistence type="inferred from homology"/>
<dbReference type="EC" id="2.3.1.234" evidence="9"/>
<evidence type="ECO:0000256" key="7">
    <source>
        <dbReference type="ARBA" id="ARBA00023315"/>
    </source>
</evidence>
<feature type="binding site" evidence="9">
    <location>
        <position position="115"/>
    </location>
    <ligand>
        <name>Fe cation</name>
        <dbReference type="ChEBI" id="CHEBI:24875"/>
    </ligand>
</feature>
<accession>A0A1J5TVW3</accession>
<organism evidence="11 12">
    <name type="scientific">Marine Group III euryarchaeote CG-Bathy1</name>
    <dbReference type="NCBI Taxonomy" id="1889001"/>
    <lineage>
        <taxon>Archaea</taxon>
        <taxon>Methanobacteriati</taxon>
        <taxon>Thermoplasmatota</taxon>
        <taxon>Thermoplasmata</taxon>
        <taxon>Candidatus Thermoprofundales</taxon>
    </lineage>
</organism>
<gene>
    <name evidence="9" type="primary">kae1</name>
    <name evidence="11" type="ORF">BEU04_00910</name>
</gene>
<dbReference type="GO" id="GO:0002949">
    <property type="term" value="P:tRNA threonylcarbamoyladenosine modification"/>
    <property type="evidence" value="ECO:0007669"/>
    <property type="project" value="UniProtKB-UniRule"/>
</dbReference>
<keyword evidence="7 9" id="KW-0012">Acyltransferase</keyword>
<dbReference type="GO" id="GO:0005506">
    <property type="term" value="F:iron ion binding"/>
    <property type="evidence" value="ECO:0007669"/>
    <property type="project" value="UniProtKB-UniRule"/>
</dbReference>
<feature type="binding site" evidence="9">
    <location>
        <begin position="131"/>
        <end position="135"/>
    </location>
    <ligand>
        <name>substrate</name>
    </ligand>
</feature>
<evidence type="ECO:0000256" key="2">
    <source>
        <dbReference type="ARBA" id="ARBA00022490"/>
    </source>
</evidence>
<dbReference type="CDD" id="cd24131">
    <property type="entry name" value="ASKHA_NBD_Kae1_arch_bac"/>
    <property type="match status" value="1"/>
</dbReference>
<evidence type="ECO:0000256" key="9">
    <source>
        <dbReference type="HAMAP-Rule" id="MF_01446"/>
    </source>
</evidence>
<feature type="domain" description="Gcp-like" evidence="10">
    <location>
        <begin position="34"/>
        <end position="294"/>
    </location>
</feature>
<dbReference type="PANTHER" id="PTHR11735:SF14">
    <property type="entry name" value="TRNA N6-ADENOSINE THREONYLCARBAMOYLTRANSFERASE"/>
    <property type="match status" value="1"/>
</dbReference>
<dbReference type="FunFam" id="3.30.420.40:FF:000038">
    <property type="entry name" value="Probable tRNA N6-adenosine threonylcarbamoyltransferase"/>
    <property type="match status" value="1"/>
</dbReference>
<evidence type="ECO:0000256" key="4">
    <source>
        <dbReference type="ARBA" id="ARBA00022694"/>
    </source>
</evidence>
<dbReference type="AlphaFoldDB" id="A0A1J5TVW3"/>
<dbReference type="PRINTS" id="PR00789">
    <property type="entry name" value="OSIALOPTASE"/>
</dbReference>
<dbReference type="Proteomes" id="UP000183815">
    <property type="component" value="Unassembled WGS sequence"/>
</dbReference>
<keyword evidence="6 9" id="KW-0408">Iron</keyword>
<dbReference type="GO" id="GO:0061711">
    <property type="term" value="F:tRNA N(6)-L-threonylcarbamoyladenine synthase activity"/>
    <property type="evidence" value="ECO:0007669"/>
    <property type="project" value="UniProtKB-EC"/>
</dbReference>
<dbReference type="GO" id="GO:0000408">
    <property type="term" value="C:EKC/KEOPS complex"/>
    <property type="evidence" value="ECO:0007669"/>
    <property type="project" value="InterPro"/>
</dbReference>
<evidence type="ECO:0000256" key="8">
    <source>
        <dbReference type="ARBA" id="ARBA00048117"/>
    </source>
</evidence>
<feature type="binding site" evidence="9">
    <location>
        <position position="259"/>
    </location>
    <ligand>
        <name>substrate</name>
    </ligand>
</feature>
<evidence type="ECO:0000256" key="3">
    <source>
        <dbReference type="ARBA" id="ARBA00022679"/>
    </source>
</evidence>
<feature type="binding site" evidence="9">
    <location>
        <position position="180"/>
    </location>
    <ligand>
        <name>substrate</name>
    </ligand>
</feature>
<keyword evidence="2 9" id="KW-0963">Cytoplasm</keyword>
<reference evidence="11 12" key="1">
    <citation type="submission" date="2016-08" db="EMBL/GenBank/DDBJ databases">
        <title>New Insights into Marine Group III Euryarchaeota, from dark to light.</title>
        <authorList>
            <person name="Haro-Moreno J.M."/>
            <person name="Rodriguez-Valera F."/>
            <person name="Lopez-Garcia P."/>
            <person name="Moreira D."/>
            <person name="Martin-Cuadrado A.B."/>
        </authorList>
    </citation>
    <scope>NUCLEOTIDE SEQUENCE [LARGE SCALE GENOMIC DNA]</scope>
    <source>
        <strain evidence="11">CG-Bathy1</strain>
    </source>
</reference>
<dbReference type="NCBIfam" id="TIGR03722">
    <property type="entry name" value="arch_KAE1"/>
    <property type="match status" value="1"/>
</dbReference>
<evidence type="ECO:0000313" key="11">
    <source>
        <dbReference type="EMBL" id="OIR20392.1"/>
    </source>
</evidence>
<keyword evidence="5 9" id="KW-0479">Metal-binding</keyword>
<dbReference type="InterPro" id="IPR034680">
    <property type="entry name" value="Kae1_archaea_euk"/>
</dbReference>
<feature type="binding site" evidence="9">
    <location>
        <position position="287"/>
    </location>
    <ligand>
        <name>Fe cation</name>
        <dbReference type="ChEBI" id="CHEBI:24875"/>
    </ligand>
</feature>
<dbReference type="InterPro" id="IPR043129">
    <property type="entry name" value="ATPase_NBD"/>
</dbReference>
<dbReference type="HAMAP" id="MF_01446">
    <property type="entry name" value="Kae1"/>
    <property type="match status" value="1"/>
</dbReference>
<dbReference type="Pfam" id="PF00814">
    <property type="entry name" value="TsaD"/>
    <property type="match status" value="1"/>
</dbReference>
<evidence type="ECO:0000259" key="10">
    <source>
        <dbReference type="Pfam" id="PF00814"/>
    </source>
</evidence>
<dbReference type="EMBL" id="MIYU01000001">
    <property type="protein sequence ID" value="OIR20392.1"/>
    <property type="molecule type" value="Genomic_DNA"/>
</dbReference>
<dbReference type="SUPFAM" id="SSF53067">
    <property type="entry name" value="Actin-like ATPase domain"/>
    <property type="match status" value="1"/>
</dbReference>
<dbReference type="PANTHER" id="PTHR11735">
    <property type="entry name" value="TRNA N6-ADENOSINE THREONYLCARBAMOYLTRANSFERASE"/>
    <property type="match status" value="1"/>
</dbReference>
<dbReference type="InterPro" id="IPR000905">
    <property type="entry name" value="Gcp-like_dom"/>
</dbReference>
<evidence type="ECO:0000256" key="5">
    <source>
        <dbReference type="ARBA" id="ARBA00022723"/>
    </source>
</evidence>
<dbReference type="NCBIfam" id="NF007174">
    <property type="entry name" value="PRK09605.1"/>
    <property type="match status" value="1"/>
</dbReference>
<feature type="binding site" evidence="9">
    <location>
        <position position="176"/>
    </location>
    <ligand>
        <name>substrate</name>
    </ligand>
</feature>
<dbReference type="GO" id="GO:0005737">
    <property type="term" value="C:cytoplasm"/>
    <property type="evidence" value="ECO:0007669"/>
    <property type="project" value="UniProtKB-SubCell"/>
</dbReference>
<evidence type="ECO:0000256" key="1">
    <source>
        <dbReference type="ARBA" id="ARBA00004496"/>
    </source>
</evidence>
<dbReference type="PROSITE" id="PS01016">
    <property type="entry name" value="GLYCOPROTEASE"/>
    <property type="match status" value="1"/>
</dbReference>
<dbReference type="NCBIfam" id="TIGR00329">
    <property type="entry name" value="gcp_kae1"/>
    <property type="match status" value="1"/>
</dbReference>
<comment type="subcellular location">
    <subcellularLocation>
        <location evidence="1 9">Cytoplasm</location>
    </subcellularLocation>
</comment>
<dbReference type="InterPro" id="IPR017860">
    <property type="entry name" value="Peptidase_M22_CS"/>
</dbReference>
<comment type="function">
    <text evidence="9">Required for the formation of a threonylcarbamoyl group on adenosine at position 37 (t(6)A37) in tRNAs that read codons beginning with adenine. Is a component of the KEOPS complex that is probably involved in the transfer of the threonylcarbamoyl moiety of threonylcarbamoyl-AMP (TC-AMP) to the N6 group of A37. Kae1 likely plays a direct catalytic role in this reaction, but requires other protein(s) of the complex to fulfill this activity.</text>
</comment>
<protein>
    <recommendedName>
        <fullName evidence="9">tRNA N6-adenosine threonylcarbamoyltransferase</fullName>
        <ecNumber evidence="9">2.3.1.234</ecNumber>
    </recommendedName>
    <alternativeName>
        <fullName evidence="9">N6-L-threonylcarbamoyladenine synthase</fullName>
        <shortName evidence="9">t(6)A synthase</shortName>
    </alternativeName>
    <alternativeName>
        <fullName evidence="9">t(6)A37 threonylcarbamoyladenosine biosynthesis protein Kae1</fullName>
    </alternativeName>
    <alternativeName>
        <fullName evidence="9">tRNA threonylcarbamoyladenosine biosynthesis protein Kae1</fullName>
    </alternativeName>
</protein>
<evidence type="ECO:0000313" key="12">
    <source>
        <dbReference type="Proteomes" id="UP000183815"/>
    </source>
</evidence>
<comment type="subunit">
    <text evidence="9">Monomer. Component of the KEOPS complex that consists of Kae1, Bud32, Cgi121 and Pcc1; the whole complex dimerizes.</text>
</comment>
<feature type="binding site" evidence="9">
    <location>
        <position position="131"/>
    </location>
    <ligand>
        <name>Fe cation</name>
        <dbReference type="ChEBI" id="CHEBI:24875"/>
    </ligand>
</feature>
<dbReference type="InterPro" id="IPR017861">
    <property type="entry name" value="KAE1/TsaD"/>
</dbReference>
<dbReference type="Gene3D" id="3.30.420.40">
    <property type="match status" value="2"/>
</dbReference>
<keyword evidence="3 9" id="KW-0808">Transferase</keyword>
<comment type="catalytic activity">
    <reaction evidence="8 9">
        <text>L-threonylcarbamoyladenylate + adenosine(37) in tRNA = N(6)-L-threonylcarbamoyladenosine(37) in tRNA + AMP + H(+)</text>
        <dbReference type="Rhea" id="RHEA:37059"/>
        <dbReference type="Rhea" id="RHEA-COMP:10162"/>
        <dbReference type="Rhea" id="RHEA-COMP:10163"/>
        <dbReference type="ChEBI" id="CHEBI:15378"/>
        <dbReference type="ChEBI" id="CHEBI:73682"/>
        <dbReference type="ChEBI" id="CHEBI:74411"/>
        <dbReference type="ChEBI" id="CHEBI:74418"/>
        <dbReference type="ChEBI" id="CHEBI:456215"/>
        <dbReference type="EC" id="2.3.1.234"/>
    </reaction>
</comment>
<feature type="binding site" evidence="9">
    <location>
        <position position="163"/>
    </location>
    <ligand>
        <name>substrate</name>
    </ligand>
</feature>
<sequence>MVGITLGIESTAHTAAVGIISPDGTILADEKSIYTPEKGSGIHPREAGRHHAEALPKLITDALLSANLSSSDISLVSFARGPGLGPCLRTGATAARSFGHKLNIPIIGVNHCVAHLEIGLLEGATDPVLLYVSGANTQVIAYSNGRFRVFGETLDIGLGNGLDKFGREVGLEFPGGPKIEKLSEGPNLINLPYSVKGMDMSFSGLITSSLNKFKSGQKLENVCYSLQETAFAMSCEVAERALAHTGKNELVLGGGVACNSRLREMAETMAKERNATCFVPERSLCVDNGVMIAWLGSVMMAGDYQLSEIDNQVDQKFRTDMVEVSWR</sequence>
<name>A0A1J5TVW3_9ARCH</name>
<comment type="similarity">
    <text evidence="9">Belongs to the KAE1 / TsaD family.</text>
</comment>
<feature type="binding site" evidence="9">
    <location>
        <position position="111"/>
    </location>
    <ligand>
        <name>Fe cation</name>
        <dbReference type="ChEBI" id="CHEBI:24875"/>
    </ligand>
</feature>
<evidence type="ECO:0000256" key="6">
    <source>
        <dbReference type="ARBA" id="ARBA00023004"/>
    </source>
</evidence>
<comment type="caution">
    <text evidence="11">The sequence shown here is derived from an EMBL/GenBank/DDBJ whole genome shotgun (WGS) entry which is preliminary data.</text>
</comment>